<protein>
    <submittedName>
        <fullName evidence="3">Cobalamin-binding protein</fullName>
    </submittedName>
</protein>
<keyword evidence="4" id="KW-1185">Reference proteome</keyword>
<dbReference type="AlphaFoldDB" id="A0A410H2L2"/>
<dbReference type="EMBL" id="CP035033">
    <property type="protein sequence ID" value="QAB15152.1"/>
    <property type="molecule type" value="Genomic_DNA"/>
</dbReference>
<reference evidence="3 4" key="1">
    <citation type="journal article" date="2018" name="Environ. Microbiol.">
        <title>Genomes of ubiquitous marine and hypersaline Hydrogenovibrio, Thiomicrorhabdus and Thiomicrospira spp. encode a diversity of mechanisms to sustain chemolithoautotrophy in heterogeneous environments.</title>
        <authorList>
            <person name="Scott K.M."/>
            <person name="Williams J."/>
            <person name="Porter C.M.B."/>
            <person name="Russel S."/>
            <person name="Harmer T.L."/>
            <person name="Paul J.H."/>
            <person name="Antonen K.M."/>
            <person name="Bridges M.K."/>
            <person name="Camper G.J."/>
            <person name="Campla C.K."/>
            <person name="Casella L.G."/>
            <person name="Chase E."/>
            <person name="Conrad J.W."/>
            <person name="Cruz M.C."/>
            <person name="Dunlap D.S."/>
            <person name="Duran L."/>
            <person name="Fahsbender E.M."/>
            <person name="Goldsmith D.B."/>
            <person name="Keeley R.F."/>
            <person name="Kondoff M.R."/>
            <person name="Kussy B.I."/>
            <person name="Lane M.K."/>
            <person name="Lawler S."/>
            <person name="Leigh B.A."/>
            <person name="Lewis C."/>
            <person name="Lostal L.M."/>
            <person name="Marking D."/>
            <person name="Mancera P.A."/>
            <person name="McClenthan E.C."/>
            <person name="McIntyre E.A."/>
            <person name="Mine J.A."/>
            <person name="Modi S."/>
            <person name="Moore B.D."/>
            <person name="Morgan W.A."/>
            <person name="Nelson K.M."/>
            <person name="Nguyen K.N."/>
            <person name="Ogburn N."/>
            <person name="Parrino D.G."/>
            <person name="Pedapudi A.D."/>
            <person name="Pelham R.P."/>
            <person name="Preece A.M."/>
            <person name="Rampersad E.A."/>
            <person name="Richardson J.C."/>
            <person name="Rodgers C.M."/>
            <person name="Schaffer B.L."/>
            <person name="Sheridan N.E."/>
            <person name="Solone M.R."/>
            <person name="Staley Z.R."/>
            <person name="Tabuchi M."/>
            <person name="Waide R.J."/>
            <person name="Wanjugi P.W."/>
            <person name="Young S."/>
            <person name="Clum A."/>
            <person name="Daum C."/>
            <person name="Huntemann M."/>
            <person name="Ivanova N."/>
            <person name="Kyrpides N."/>
            <person name="Mikhailova N."/>
            <person name="Palaniappan K."/>
            <person name="Pillay M."/>
            <person name="Reddy T.B.K."/>
            <person name="Shapiro N."/>
            <person name="Stamatis D."/>
            <person name="Varghese N."/>
            <person name="Woyke T."/>
            <person name="Boden R."/>
            <person name="Freyermuth S.K."/>
            <person name="Kerfeld C.A."/>
        </authorList>
    </citation>
    <scope>NUCLEOTIDE SEQUENCE [LARGE SCALE GENOMIC DNA]</scope>
    <source>
        <strain evidence="3 4">JR-2</strain>
    </source>
</reference>
<dbReference type="Gene3D" id="3.40.50.1980">
    <property type="entry name" value="Nitrogenase molybdenum iron protein domain"/>
    <property type="match status" value="2"/>
</dbReference>
<organism evidence="3 4">
    <name type="scientific">Hydrogenovibrio thermophilus</name>
    <dbReference type="NCBI Taxonomy" id="265883"/>
    <lineage>
        <taxon>Bacteria</taxon>
        <taxon>Pseudomonadati</taxon>
        <taxon>Pseudomonadota</taxon>
        <taxon>Gammaproteobacteria</taxon>
        <taxon>Thiotrichales</taxon>
        <taxon>Piscirickettsiaceae</taxon>
        <taxon>Hydrogenovibrio</taxon>
    </lineage>
</organism>
<dbReference type="PANTHER" id="PTHR30535:SF34">
    <property type="entry name" value="MOLYBDATE-BINDING PROTEIN MOLA"/>
    <property type="match status" value="1"/>
</dbReference>
<dbReference type="Proteomes" id="UP000285478">
    <property type="component" value="Chromosome"/>
</dbReference>
<evidence type="ECO:0000313" key="4">
    <source>
        <dbReference type="Proteomes" id="UP000285478"/>
    </source>
</evidence>
<dbReference type="InterPro" id="IPR054828">
    <property type="entry name" value="Vit_B12_bind_prot"/>
</dbReference>
<dbReference type="CDD" id="cd01144">
    <property type="entry name" value="BtuF"/>
    <property type="match status" value="1"/>
</dbReference>
<accession>A0A410H2L2</accession>
<proteinExistence type="predicted"/>
<feature type="domain" description="Fe/B12 periplasmic-binding" evidence="2">
    <location>
        <begin position="32"/>
        <end position="281"/>
    </location>
</feature>
<dbReference type="InterPro" id="IPR050902">
    <property type="entry name" value="ABC_Transporter_SBP"/>
</dbReference>
<dbReference type="InterPro" id="IPR002491">
    <property type="entry name" value="ABC_transptr_periplasmic_BD"/>
</dbReference>
<gene>
    <name evidence="3" type="ORF">EPV75_05440</name>
</gene>
<dbReference type="SUPFAM" id="SSF53807">
    <property type="entry name" value="Helical backbone' metal receptor"/>
    <property type="match status" value="1"/>
</dbReference>
<dbReference type="KEGG" id="htr:EPV75_05440"/>
<name>A0A410H2L2_9GAMM</name>
<dbReference type="PANTHER" id="PTHR30535">
    <property type="entry name" value="VITAMIN B12-BINDING PROTEIN"/>
    <property type="match status" value="1"/>
</dbReference>
<evidence type="ECO:0000259" key="2">
    <source>
        <dbReference type="PROSITE" id="PS50983"/>
    </source>
</evidence>
<dbReference type="RefSeq" id="WP_128384724.1">
    <property type="nucleotide sequence ID" value="NZ_CP035033.1"/>
</dbReference>
<keyword evidence="1" id="KW-0732">Signal</keyword>
<dbReference type="PROSITE" id="PS50983">
    <property type="entry name" value="FE_B12_PBP"/>
    <property type="match status" value="1"/>
</dbReference>
<sequence length="290" mass="32459">MLSRHTSWIPLLFGFLIYGQAWPIWAADGAQRIISLAPHLTEQVYSAGAGDKLVGVIDYSDYPDAAKTLPSVGNFAHLNIEKIVALKPDLILAWQSGNRMKDLDKLKQLGLNVWTTDTHRLSDIPRQIRAIGQRAGTESQAIPAAQALEQTLTTLKSRYQNTPEIRVFYQIWAKPYITINRDQFISQGIALCHGRNVFGNLPSLSGEVSLESILKADPQVILLGGYPEKQTLWQQAWQKVPGLTAVEKHQIYPMVSDWLQRPTARFINALPEVCQTLDKARVAYGLKGYN</sequence>
<dbReference type="Pfam" id="PF01497">
    <property type="entry name" value="Peripla_BP_2"/>
    <property type="match status" value="1"/>
</dbReference>
<dbReference type="GO" id="GO:0071281">
    <property type="term" value="P:cellular response to iron ion"/>
    <property type="evidence" value="ECO:0007669"/>
    <property type="project" value="TreeGrafter"/>
</dbReference>
<dbReference type="NCBIfam" id="NF038402">
    <property type="entry name" value="TroA_like"/>
    <property type="match status" value="1"/>
</dbReference>
<evidence type="ECO:0000256" key="1">
    <source>
        <dbReference type="ARBA" id="ARBA00022729"/>
    </source>
</evidence>
<evidence type="ECO:0000313" key="3">
    <source>
        <dbReference type="EMBL" id="QAB15152.1"/>
    </source>
</evidence>